<dbReference type="EMBL" id="GL380057">
    <property type="protein sequence ID" value="EGT44596.1"/>
    <property type="molecule type" value="Genomic_DNA"/>
</dbReference>
<dbReference type="AlphaFoldDB" id="G0P440"/>
<dbReference type="HOGENOM" id="CLU_1620491_0_0_1"/>
<name>G0P440_CAEBE</name>
<evidence type="ECO:0000313" key="2">
    <source>
        <dbReference type="EMBL" id="EGT44596.1"/>
    </source>
</evidence>
<evidence type="ECO:0000313" key="3">
    <source>
        <dbReference type="Proteomes" id="UP000008068"/>
    </source>
</evidence>
<keyword evidence="1" id="KW-0732">Signal</keyword>
<feature type="chain" id="PRO_5003406843" evidence="1">
    <location>
        <begin position="17"/>
        <end position="164"/>
    </location>
</feature>
<reference evidence="3" key="1">
    <citation type="submission" date="2011-07" db="EMBL/GenBank/DDBJ databases">
        <authorList>
            <consortium name="Caenorhabditis brenneri Sequencing and Analysis Consortium"/>
            <person name="Wilson R.K."/>
        </authorList>
    </citation>
    <scope>NUCLEOTIDE SEQUENCE [LARGE SCALE GENOMIC DNA]</scope>
    <source>
        <strain evidence="3">PB2801</strain>
    </source>
</reference>
<keyword evidence="3" id="KW-1185">Reference proteome</keyword>
<feature type="signal peptide" evidence="1">
    <location>
        <begin position="1"/>
        <end position="16"/>
    </location>
</feature>
<sequence length="164" mass="18010">MRTIFLLLLMVTLVQPIITTRGRCIGKIAVEMGLESVKQGLKLFNCARKFIADHYPDYTRLFLEMIKSVIVVSLNAAKNAVESGKSIIMSRSDENVSLPDGMPTNGIVQQLTAAVKTTLDSLKSDISGSAAQFLKQLSELGEPQCLEDGWLKDYLVKLSTCEAL</sequence>
<gene>
    <name evidence="2" type="ORF">CAEBREN_17457</name>
</gene>
<dbReference type="InParanoid" id="G0P440"/>
<proteinExistence type="predicted"/>
<evidence type="ECO:0000256" key="1">
    <source>
        <dbReference type="SAM" id="SignalP"/>
    </source>
</evidence>
<organism evidence="3">
    <name type="scientific">Caenorhabditis brenneri</name>
    <name type="common">Nematode worm</name>
    <dbReference type="NCBI Taxonomy" id="135651"/>
    <lineage>
        <taxon>Eukaryota</taxon>
        <taxon>Metazoa</taxon>
        <taxon>Ecdysozoa</taxon>
        <taxon>Nematoda</taxon>
        <taxon>Chromadorea</taxon>
        <taxon>Rhabditida</taxon>
        <taxon>Rhabditina</taxon>
        <taxon>Rhabditomorpha</taxon>
        <taxon>Rhabditoidea</taxon>
        <taxon>Rhabditidae</taxon>
        <taxon>Peloderinae</taxon>
        <taxon>Caenorhabditis</taxon>
    </lineage>
</organism>
<accession>G0P440</accession>
<dbReference type="Proteomes" id="UP000008068">
    <property type="component" value="Unassembled WGS sequence"/>
</dbReference>
<protein>
    <submittedName>
        <fullName evidence="2">Uncharacterized protein</fullName>
    </submittedName>
</protein>